<evidence type="ECO:0000313" key="9">
    <source>
        <dbReference type="Proteomes" id="UP001595978"/>
    </source>
</evidence>
<feature type="domain" description="ABC transporter" evidence="7">
    <location>
        <begin position="19"/>
        <end position="249"/>
    </location>
</feature>
<evidence type="ECO:0000259" key="7">
    <source>
        <dbReference type="PROSITE" id="PS50893"/>
    </source>
</evidence>
<dbReference type="InterPro" id="IPR027417">
    <property type="entry name" value="P-loop_NTPase"/>
</dbReference>
<keyword evidence="3" id="KW-1003">Cell membrane</keyword>
<evidence type="ECO:0000313" key="8">
    <source>
        <dbReference type="EMBL" id="MFC5541871.1"/>
    </source>
</evidence>
<comment type="subcellular location">
    <subcellularLocation>
        <location evidence="1">Cell membrane</location>
        <topology evidence="1">Peripheral membrane protein</topology>
    </subcellularLocation>
</comment>
<organism evidence="8 9">
    <name type="scientific">Ureibacillus suwonensis</name>
    <dbReference type="NCBI Taxonomy" id="313007"/>
    <lineage>
        <taxon>Bacteria</taxon>
        <taxon>Bacillati</taxon>
        <taxon>Bacillota</taxon>
        <taxon>Bacilli</taxon>
        <taxon>Bacillales</taxon>
        <taxon>Caryophanaceae</taxon>
        <taxon>Ureibacillus</taxon>
    </lineage>
</organism>
<dbReference type="RefSeq" id="WP_390309430.1">
    <property type="nucleotide sequence ID" value="NZ_JBHSNQ010000075.1"/>
</dbReference>
<protein>
    <submittedName>
        <fullName evidence="8">ABC transporter ATP-binding protein</fullName>
    </submittedName>
</protein>
<dbReference type="SMART" id="SM00382">
    <property type="entry name" value="AAA"/>
    <property type="match status" value="1"/>
</dbReference>
<keyword evidence="9" id="KW-1185">Reference proteome</keyword>
<evidence type="ECO:0000256" key="4">
    <source>
        <dbReference type="ARBA" id="ARBA00022741"/>
    </source>
</evidence>
<dbReference type="SUPFAM" id="SSF52540">
    <property type="entry name" value="P-loop containing nucleoside triphosphate hydrolases"/>
    <property type="match status" value="1"/>
</dbReference>
<dbReference type="PANTHER" id="PTHR42788:SF7">
    <property type="entry name" value="NITRATE ABC TRANSPORTER ATP-BINDING PROTEIN"/>
    <property type="match status" value="1"/>
</dbReference>
<evidence type="ECO:0000256" key="3">
    <source>
        <dbReference type="ARBA" id="ARBA00022475"/>
    </source>
</evidence>
<dbReference type="InterPro" id="IPR017871">
    <property type="entry name" value="ABC_transporter-like_CS"/>
</dbReference>
<evidence type="ECO:0000256" key="1">
    <source>
        <dbReference type="ARBA" id="ARBA00004202"/>
    </source>
</evidence>
<name>A0ABW0RAR1_9BACL</name>
<dbReference type="PROSITE" id="PS50893">
    <property type="entry name" value="ABC_TRANSPORTER_2"/>
    <property type="match status" value="1"/>
</dbReference>
<reference evidence="9" key="1">
    <citation type="journal article" date="2019" name="Int. J. Syst. Evol. Microbiol.">
        <title>The Global Catalogue of Microorganisms (GCM) 10K type strain sequencing project: providing services to taxonomists for standard genome sequencing and annotation.</title>
        <authorList>
            <consortium name="The Broad Institute Genomics Platform"/>
            <consortium name="The Broad Institute Genome Sequencing Center for Infectious Disease"/>
            <person name="Wu L."/>
            <person name="Ma J."/>
        </authorList>
    </citation>
    <scope>NUCLEOTIDE SEQUENCE [LARGE SCALE GENOMIC DNA]</scope>
    <source>
        <strain evidence="9">CCUG 56331</strain>
    </source>
</reference>
<dbReference type="GO" id="GO:0005524">
    <property type="term" value="F:ATP binding"/>
    <property type="evidence" value="ECO:0007669"/>
    <property type="project" value="UniProtKB-KW"/>
</dbReference>
<comment type="caution">
    <text evidence="8">The sequence shown here is derived from an EMBL/GenBank/DDBJ whole genome shotgun (WGS) entry which is preliminary data.</text>
</comment>
<keyword evidence="6" id="KW-0472">Membrane</keyword>
<evidence type="ECO:0000256" key="2">
    <source>
        <dbReference type="ARBA" id="ARBA00022448"/>
    </source>
</evidence>
<proteinExistence type="predicted"/>
<keyword evidence="2" id="KW-0813">Transport</keyword>
<evidence type="ECO:0000256" key="5">
    <source>
        <dbReference type="ARBA" id="ARBA00022840"/>
    </source>
</evidence>
<dbReference type="Proteomes" id="UP001595978">
    <property type="component" value="Unassembled WGS sequence"/>
</dbReference>
<dbReference type="InterPro" id="IPR003439">
    <property type="entry name" value="ABC_transporter-like_ATP-bd"/>
</dbReference>
<dbReference type="Gene3D" id="3.40.50.300">
    <property type="entry name" value="P-loop containing nucleotide triphosphate hydrolases"/>
    <property type="match status" value="1"/>
</dbReference>
<accession>A0ABW0RAR1</accession>
<dbReference type="EMBL" id="JBHSNQ010000075">
    <property type="protein sequence ID" value="MFC5541871.1"/>
    <property type="molecule type" value="Genomic_DNA"/>
</dbReference>
<dbReference type="CDD" id="cd03293">
    <property type="entry name" value="ABC_NrtD_SsuB_transporters"/>
    <property type="match status" value="1"/>
</dbReference>
<sequence length="284" mass="31979">MQVLEETKKPDQILAPIKIEVKNVNFGYGETEILKDINLQVREGEFIVLMGPSGSGKSTFLRLLTNLEKPTSGEILIDHLKLTKEIPDLAVVFQDYSLFPWLTAEENIVLALKKKWKGKKSKKELFELAEQYLALVQLGHAAKKYPGEMSGGMRQRAAIARALSMGADLLVMDEPFGALDPITRIQLQELVLQINQTQKKTVIFVTHDAEEAIMLADRIVMFSPGPPGKILECIDVPFEKPRKRDELFESTEFTEFRDYLLNVMNKGIFEKLSQSEVVKDGGGI</sequence>
<dbReference type="InterPro" id="IPR050166">
    <property type="entry name" value="ABC_transporter_ATP-bind"/>
</dbReference>
<dbReference type="PANTHER" id="PTHR42788">
    <property type="entry name" value="TAURINE IMPORT ATP-BINDING PROTEIN-RELATED"/>
    <property type="match status" value="1"/>
</dbReference>
<dbReference type="InterPro" id="IPR003593">
    <property type="entry name" value="AAA+_ATPase"/>
</dbReference>
<evidence type="ECO:0000256" key="6">
    <source>
        <dbReference type="ARBA" id="ARBA00023136"/>
    </source>
</evidence>
<dbReference type="Pfam" id="PF00005">
    <property type="entry name" value="ABC_tran"/>
    <property type="match status" value="1"/>
</dbReference>
<gene>
    <name evidence="8" type="ORF">ACFPOH_08855</name>
</gene>
<dbReference type="PROSITE" id="PS00211">
    <property type="entry name" value="ABC_TRANSPORTER_1"/>
    <property type="match status" value="1"/>
</dbReference>
<keyword evidence="4" id="KW-0547">Nucleotide-binding</keyword>
<keyword evidence="5 8" id="KW-0067">ATP-binding</keyword>